<dbReference type="OrthoDB" id="2368667at2759"/>
<proteinExistence type="predicted"/>
<gene>
    <name evidence="2" type="ORF">F8M41_019649</name>
</gene>
<sequence length="433" mass="50355">MRKNIKGCIPFEFIYSEAESSSEDELAYPNVSHLNKLSAVKNGRISRSASSINNNKDEIYSILSEECVNSDQSVTSDLSYFSVESDSGTVESVRFLESSGSSKIYLERNFQKSPGQDFDESQAPQSKDNDIFKSLPNRLTANKFSILSTIYDKPCAENEISMEMENSIQQLFCANPGCQEVFACEKDLRNHMLSQYNPANNRNVISQQFKMNMDSERQYNSSIVDKDAIELDSYKRLECNKRISNSQKNDSYDRKRCNQNFLTRNIHRNSLNTARDVSQHGKYFTSESHSNGHNDQNHSEPSEDNNNKHFIFGEQTCEHNLSSENDLKNYLNRFQPVRYDKQKCKDKEFTTGSINSLNSARYICEGKGYDQKFRTKKELKNKETVFRTKEIPLVSYNCKEHRFKQRFRYENGRTIHLIKNHPRICKLYNRRFA</sequence>
<feature type="region of interest" description="Disordered" evidence="1">
    <location>
        <begin position="283"/>
        <end position="308"/>
    </location>
</feature>
<protein>
    <submittedName>
        <fullName evidence="2">Uncharacterized protein</fullName>
    </submittedName>
</protein>
<comment type="caution">
    <text evidence="2">The sequence shown here is derived from an EMBL/GenBank/DDBJ whole genome shotgun (WGS) entry which is preliminary data.</text>
</comment>
<evidence type="ECO:0000256" key="1">
    <source>
        <dbReference type="SAM" id="MobiDB-lite"/>
    </source>
</evidence>
<evidence type="ECO:0000313" key="2">
    <source>
        <dbReference type="EMBL" id="KAF0503985.1"/>
    </source>
</evidence>
<dbReference type="AlphaFoldDB" id="A0A8H4AJR0"/>
<reference evidence="2 3" key="1">
    <citation type="journal article" date="2019" name="Environ. Microbiol.">
        <title>At the nexus of three kingdoms: the genome of the mycorrhizal fungus Gigaspora margarita provides insights into plant, endobacterial and fungal interactions.</title>
        <authorList>
            <person name="Venice F."/>
            <person name="Ghignone S."/>
            <person name="Salvioli di Fossalunga A."/>
            <person name="Amselem J."/>
            <person name="Novero M."/>
            <person name="Xianan X."/>
            <person name="Sedzielewska Toro K."/>
            <person name="Morin E."/>
            <person name="Lipzen A."/>
            <person name="Grigoriev I.V."/>
            <person name="Henrissat B."/>
            <person name="Martin F.M."/>
            <person name="Bonfante P."/>
        </authorList>
    </citation>
    <scope>NUCLEOTIDE SEQUENCE [LARGE SCALE GENOMIC DNA]</scope>
    <source>
        <strain evidence="2 3">BEG34</strain>
    </source>
</reference>
<dbReference type="Proteomes" id="UP000439903">
    <property type="component" value="Unassembled WGS sequence"/>
</dbReference>
<evidence type="ECO:0000313" key="3">
    <source>
        <dbReference type="Proteomes" id="UP000439903"/>
    </source>
</evidence>
<dbReference type="EMBL" id="WTPW01000514">
    <property type="protein sequence ID" value="KAF0503985.1"/>
    <property type="molecule type" value="Genomic_DNA"/>
</dbReference>
<organism evidence="2 3">
    <name type="scientific">Gigaspora margarita</name>
    <dbReference type="NCBI Taxonomy" id="4874"/>
    <lineage>
        <taxon>Eukaryota</taxon>
        <taxon>Fungi</taxon>
        <taxon>Fungi incertae sedis</taxon>
        <taxon>Mucoromycota</taxon>
        <taxon>Glomeromycotina</taxon>
        <taxon>Glomeromycetes</taxon>
        <taxon>Diversisporales</taxon>
        <taxon>Gigasporaceae</taxon>
        <taxon>Gigaspora</taxon>
    </lineage>
</organism>
<feature type="compositionally biased region" description="Basic and acidic residues" evidence="1">
    <location>
        <begin position="290"/>
        <end position="307"/>
    </location>
</feature>
<name>A0A8H4AJR0_GIGMA</name>
<keyword evidence="3" id="KW-1185">Reference proteome</keyword>
<accession>A0A8H4AJR0</accession>